<dbReference type="GO" id="GO:0005654">
    <property type="term" value="C:nucleoplasm"/>
    <property type="evidence" value="ECO:0007669"/>
    <property type="project" value="UniProtKB-ARBA"/>
</dbReference>
<dbReference type="InterPro" id="IPR013907">
    <property type="entry name" value="Sds3"/>
</dbReference>
<dbReference type="VEuPathDB" id="FungiDB:P175DRAFT_0508463"/>
<keyword evidence="5" id="KW-0539">Nucleus</keyword>
<dbReference type="PANTHER" id="PTHR21964">
    <property type="entry name" value="BREAST CANCER METASTASIS-SUPPRESSOR 1"/>
    <property type="match status" value="1"/>
</dbReference>
<dbReference type="OrthoDB" id="70376at2759"/>
<dbReference type="AlphaFoldDB" id="A0A0F8UQP5"/>
<dbReference type="EMBL" id="JYKN01003300">
    <property type="protein sequence ID" value="KKK13131.1"/>
    <property type="molecule type" value="Genomic_DNA"/>
</dbReference>
<accession>A0A0F8UQP5</accession>
<evidence type="ECO:0000256" key="3">
    <source>
        <dbReference type="ARBA" id="ARBA00023015"/>
    </source>
</evidence>
<evidence type="ECO:0000256" key="1">
    <source>
        <dbReference type="ARBA" id="ARBA00004123"/>
    </source>
</evidence>
<evidence type="ECO:0000256" key="2">
    <source>
        <dbReference type="ARBA" id="ARBA00022491"/>
    </source>
</evidence>
<keyword evidence="4" id="KW-0804">Transcription</keyword>
<dbReference type="Proteomes" id="UP000034947">
    <property type="component" value="Unassembled WGS sequence"/>
</dbReference>
<protein>
    <recommendedName>
        <fullName evidence="9">Deacetylase complex subunit Sds3</fullName>
    </recommendedName>
</protein>
<dbReference type="SMART" id="SM01401">
    <property type="entry name" value="Sds3"/>
    <property type="match status" value="1"/>
</dbReference>
<evidence type="ECO:0000313" key="8">
    <source>
        <dbReference type="Proteomes" id="UP000034947"/>
    </source>
</evidence>
<keyword evidence="2" id="KW-0678">Repressor</keyword>
<evidence type="ECO:0000256" key="5">
    <source>
        <dbReference type="ARBA" id="ARBA00023242"/>
    </source>
</evidence>
<proteinExistence type="predicted"/>
<dbReference type="Pfam" id="PF08598">
    <property type="entry name" value="Sds3"/>
    <property type="match status" value="1"/>
</dbReference>
<evidence type="ECO:0000313" key="7">
    <source>
        <dbReference type="EMBL" id="KKK13131.1"/>
    </source>
</evidence>
<evidence type="ECO:0000256" key="4">
    <source>
        <dbReference type="ARBA" id="ARBA00023163"/>
    </source>
</evidence>
<organism evidence="7 8">
    <name type="scientific">Aspergillus ochraceoroseus</name>
    <dbReference type="NCBI Taxonomy" id="138278"/>
    <lineage>
        <taxon>Eukaryota</taxon>
        <taxon>Fungi</taxon>
        <taxon>Dikarya</taxon>
        <taxon>Ascomycota</taxon>
        <taxon>Pezizomycotina</taxon>
        <taxon>Eurotiomycetes</taxon>
        <taxon>Eurotiomycetidae</taxon>
        <taxon>Eurotiales</taxon>
        <taxon>Aspergillaceae</taxon>
        <taxon>Aspergillus</taxon>
        <taxon>Aspergillus subgen. Nidulantes</taxon>
    </lineage>
</organism>
<evidence type="ECO:0008006" key="9">
    <source>
        <dbReference type="Google" id="ProtNLM"/>
    </source>
</evidence>
<comment type="subcellular location">
    <subcellularLocation>
        <location evidence="1">Nucleus</location>
    </subcellularLocation>
</comment>
<gene>
    <name evidence="7" type="ORF">AOCH_003935</name>
</gene>
<name>A0A0F8UQP5_9EURO</name>
<evidence type="ECO:0000256" key="6">
    <source>
        <dbReference type="SAM" id="MobiDB-lite"/>
    </source>
</evidence>
<comment type="caution">
    <text evidence="7">The sequence shown here is derived from an EMBL/GenBank/DDBJ whole genome shotgun (WGS) entry which is preliminary data.</text>
</comment>
<reference evidence="7 8" key="1">
    <citation type="submission" date="2015-02" db="EMBL/GenBank/DDBJ databases">
        <title>Draft Genome Sequences of Two Closely-Related Aflatoxigenic Aspergillus Species Obtained from the Cote d'Ivoire.</title>
        <authorList>
            <person name="Moore G.G."/>
            <person name="Beltz S.B."/>
            <person name="Mack B.M."/>
        </authorList>
    </citation>
    <scope>NUCLEOTIDE SEQUENCE [LARGE SCALE GENOMIC DNA]</scope>
    <source>
        <strain evidence="7 8">SRRC1432</strain>
    </source>
</reference>
<feature type="compositionally biased region" description="Low complexity" evidence="6">
    <location>
        <begin position="29"/>
        <end position="38"/>
    </location>
</feature>
<keyword evidence="3" id="KW-0805">Transcription regulation</keyword>
<feature type="region of interest" description="Disordered" evidence="6">
    <location>
        <begin position="325"/>
        <end position="361"/>
    </location>
</feature>
<dbReference type="GO" id="GO:0010468">
    <property type="term" value="P:regulation of gene expression"/>
    <property type="evidence" value="ECO:0007669"/>
    <property type="project" value="UniProtKB-ARBA"/>
</dbReference>
<sequence>MAYSPAPGSPITGSGVPVMSNGLHSRGRSTSPLTSLPLSKRDKRRSALQERLHDLTASFSQNRDTQFRQQLHALQCDMTLINNADPYNPGPIPDSAEEIAQLIENTVGGGKFAKEMASLAGMWYARFLQEVNQVKSDKDADLAMLVHRHNNNLERFQREYAFRAHFAEEEYNHLSSTLRERLVQTLSGKRARLMREKEQLDIADTNALLLHPNQFSITNPASPGGLHGNRKTRHTRHRVDLDEFGNGIMSDHFNKRKRKAPEDEVGSPVRDGAFSLPAERAKAQIAQQQHAPTYSINSLFTEKELGAHANQAHIATVHFFSTSKRADQPSGAATNGNNTDADEASGLDGTGAEDNGTPATDMARTASQNFHATRSTRTHGNHALNALAELSDKPAVRPNLPYNILANYHARPSNNGAPPLPPLMNEEVDDDWARMDRLHNKPQGHVDKGLVHLLVDPVPSEVDGVPQTPNRFNLLHPAFPTEMGMHLYPLRRISEKATSAQRRQELAKNSVFRHFFWR</sequence>
<feature type="region of interest" description="Disordered" evidence="6">
    <location>
        <begin position="1"/>
        <end position="43"/>
    </location>
</feature>
<keyword evidence="8" id="KW-1185">Reference proteome</keyword>